<evidence type="ECO:0000256" key="5">
    <source>
        <dbReference type="ARBA" id="ARBA00022840"/>
    </source>
</evidence>
<dbReference type="Gene3D" id="3.40.50.300">
    <property type="entry name" value="P-loop containing nucleotide triphosphate hydrolases"/>
    <property type="match status" value="1"/>
</dbReference>
<dbReference type="Proteomes" id="UP000582837">
    <property type="component" value="Unassembled WGS sequence"/>
</dbReference>
<dbReference type="RefSeq" id="WP_205761641.1">
    <property type="nucleotide sequence ID" value="NZ_JABDTL010000001.1"/>
</dbReference>
<dbReference type="Pfam" id="PF16193">
    <property type="entry name" value="AAA_assoc_2"/>
    <property type="match status" value="1"/>
</dbReference>
<evidence type="ECO:0000256" key="4">
    <source>
        <dbReference type="ARBA" id="ARBA00022741"/>
    </source>
</evidence>
<dbReference type="InterPro" id="IPR027417">
    <property type="entry name" value="P-loop_NTPase"/>
</dbReference>
<dbReference type="PANTHER" id="PTHR13779:SF7">
    <property type="entry name" value="ATPASE WRNIP1"/>
    <property type="match status" value="1"/>
</dbReference>
<dbReference type="Gene3D" id="1.10.8.60">
    <property type="match status" value="1"/>
</dbReference>
<dbReference type="CDD" id="cd18139">
    <property type="entry name" value="HLD_clamp_RarA"/>
    <property type="match status" value="1"/>
</dbReference>
<feature type="region of interest" description="Disordered" evidence="6">
    <location>
        <begin position="1"/>
        <end position="31"/>
    </location>
</feature>
<dbReference type="AlphaFoldDB" id="A0A841H486"/>
<dbReference type="SUPFAM" id="SSF48019">
    <property type="entry name" value="post-AAA+ oligomerization domain-like"/>
    <property type="match status" value="1"/>
</dbReference>
<keyword evidence="4" id="KW-0547">Nucleotide-binding</keyword>
<dbReference type="Gene3D" id="1.10.3710.10">
    <property type="entry name" value="DNA polymerase III clamp loader subunits, C-terminal domain"/>
    <property type="match status" value="1"/>
</dbReference>
<evidence type="ECO:0000256" key="6">
    <source>
        <dbReference type="SAM" id="MobiDB-lite"/>
    </source>
</evidence>
<evidence type="ECO:0000256" key="1">
    <source>
        <dbReference type="ARBA" id="ARBA00002393"/>
    </source>
</evidence>
<comment type="similarity">
    <text evidence="2">Belongs to the AAA ATPase family. RarA/MGS1/WRNIP1 subfamily.</text>
</comment>
<accession>A0A841H486</accession>
<dbReference type="CDD" id="cd00009">
    <property type="entry name" value="AAA"/>
    <property type="match status" value="1"/>
</dbReference>
<dbReference type="Gene3D" id="1.20.272.10">
    <property type="match status" value="1"/>
</dbReference>
<evidence type="ECO:0000256" key="2">
    <source>
        <dbReference type="ARBA" id="ARBA00008959"/>
    </source>
</evidence>
<dbReference type="GO" id="GO:0016887">
    <property type="term" value="F:ATP hydrolysis activity"/>
    <property type="evidence" value="ECO:0007669"/>
    <property type="project" value="InterPro"/>
</dbReference>
<dbReference type="PANTHER" id="PTHR13779">
    <property type="entry name" value="WERNER HELICASE-INTERACTING PROTEIN 1 FAMILY MEMBER"/>
    <property type="match status" value="1"/>
</dbReference>
<dbReference type="GO" id="GO:0005524">
    <property type="term" value="F:ATP binding"/>
    <property type="evidence" value="ECO:0007669"/>
    <property type="project" value="UniProtKB-KW"/>
</dbReference>
<keyword evidence="5" id="KW-0067">ATP-binding</keyword>
<comment type="caution">
    <text evidence="8">The sequence shown here is derived from an EMBL/GenBank/DDBJ whole genome shotgun (WGS) entry which is preliminary data.</text>
</comment>
<dbReference type="GO" id="GO:0008047">
    <property type="term" value="F:enzyme activator activity"/>
    <property type="evidence" value="ECO:0007669"/>
    <property type="project" value="TreeGrafter"/>
</dbReference>
<evidence type="ECO:0000313" key="9">
    <source>
        <dbReference type="Proteomes" id="UP000582837"/>
    </source>
</evidence>
<dbReference type="InterPro" id="IPR032423">
    <property type="entry name" value="AAA_assoc_2"/>
</dbReference>
<evidence type="ECO:0000313" key="8">
    <source>
        <dbReference type="EMBL" id="MBB6072783.1"/>
    </source>
</evidence>
<dbReference type="FunFam" id="3.40.50.300:FF:000137">
    <property type="entry name" value="Replication-associated recombination protein A"/>
    <property type="match status" value="1"/>
</dbReference>
<dbReference type="InterPro" id="IPR051314">
    <property type="entry name" value="AAA_ATPase_RarA/MGS1/WRNIP1"/>
</dbReference>
<evidence type="ECO:0000259" key="7">
    <source>
        <dbReference type="SMART" id="SM00382"/>
    </source>
</evidence>
<dbReference type="InterPro" id="IPR008921">
    <property type="entry name" value="DNA_pol3_clamp-load_cplx_C"/>
</dbReference>
<dbReference type="Pfam" id="PF12002">
    <property type="entry name" value="MgsA_C"/>
    <property type="match status" value="1"/>
</dbReference>
<organism evidence="8 9">
    <name type="scientific">Longimicrobium terrae</name>
    <dbReference type="NCBI Taxonomy" id="1639882"/>
    <lineage>
        <taxon>Bacteria</taxon>
        <taxon>Pseudomonadati</taxon>
        <taxon>Gemmatimonadota</taxon>
        <taxon>Longimicrobiia</taxon>
        <taxon>Longimicrobiales</taxon>
        <taxon>Longimicrobiaceae</taxon>
        <taxon>Longimicrobium</taxon>
    </lineage>
</organism>
<gene>
    <name evidence="8" type="ORF">HNQ61_004447</name>
</gene>
<dbReference type="SMART" id="SM00382">
    <property type="entry name" value="AAA"/>
    <property type="match status" value="1"/>
</dbReference>
<keyword evidence="9" id="KW-1185">Reference proteome</keyword>
<evidence type="ECO:0000256" key="3">
    <source>
        <dbReference type="ARBA" id="ARBA00020776"/>
    </source>
</evidence>
<dbReference type="InterPro" id="IPR003959">
    <property type="entry name" value="ATPase_AAA_core"/>
</dbReference>
<dbReference type="Pfam" id="PF00004">
    <property type="entry name" value="AAA"/>
    <property type="match status" value="1"/>
</dbReference>
<dbReference type="InterPro" id="IPR021886">
    <property type="entry name" value="MgsA_C"/>
</dbReference>
<dbReference type="InterPro" id="IPR003593">
    <property type="entry name" value="AAA+_ATPase"/>
</dbReference>
<dbReference type="GO" id="GO:0006261">
    <property type="term" value="P:DNA-templated DNA replication"/>
    <property type="evidence" value="ECO:0007669"/>
    <property type="project" value="TreeGrafter"/>
</dbReference>
<feature type="domain" description="AAA+ ATPase" evidence="7">
    <location>
        <begin position="63"/>
        <end position="179"/>
    </location>
</feature>
<dbReference type="SUPFAM" id="SSF52540">
    <property type="entry name" value="P-loop containing nucleoside triphosphate hydrolases"/>
    <property type="match status" value="1"/>
</dbReference>
<dbReference type="GO" id="GO:0017116">
    <property type="term" value="F:single-stranded DNA helicase activity"/>
    <property type="evidence" value="ECO:0007669"/>
    <property type="project" value="TreeGrafter"/>
</dbReference>
<sequence>MSDLSLFGDADPGVHHRDDPPPPAAPSAPLAERMRPRSLDEIVGQPKLAGPEGTLRKLLATGHLPNLILHGPPGTGKTTLARVIAGDSGYSFVPFNAVSEGVPRLREVVKEAESRRRAGRRTLLFVDEIHRLNKGQQDFLLPGIESGLMTLVGATTEHPAFEINPAVLSRSRVLVLEPLSEDDVRSVVRRALADEERGLGGTGLTIDDEAEDVLVRHTGGDARQALTGLEIAARLAGYGGRITPEEVREALQRPTARYDTSLMYEMLSAFHKSLRASTGSGALYWAMRMIQSGEDPKTVFRRLIAAAYEDVGLADPQAGIVCVNAMLAYERLGHPEGMLPLYNAILYVANAPKSNRAYMAGGAASRAAKEHPDAPIPLHLRNPTTSLMKEWGFGEGYKYAHDFPGGYTPMQTLPDEIADERFYQPTDRGFEAKLAARIRERGDPG</sequence>
<dbReference type="EMBL" id="JACHIA010000018">
    <property type="protein sequence ID" value="MBB6072783.1"/>
    <property type="molecule type" value="Genomic_DNA"/>
</dbReference>
<comment type="function">
    <text evidence="1">DNA-dependent ATPase that plays important roles in cellular responses to stalled DNA replication processes.</text>
</comment>
<name>A0A841H486_9BACT</name>
<reference evidence="8 9" key="1">
    <citation type="submission" date="2020-08" db="EMBL/GenBank/DDBJ databases">
        <title>Genomic Encyclopedia of Type Strains, Phase IV (KMG-IV): sequencing the most valuable type-strain genomes for metagenomic binning, comparative biology and taxonomic classification.</title>
        <authorList>
            <person name="Goeker M."/>
        </authorList>
    </citation>
    <scope>NUCLEOTIDE SEQUENCE [LARGE SCALE GENOMIC DNA]</scope>
    <source>
        <strain evidence="8 9">DSM 29007</strain>
    </source>
</reference>
<proteinExistence type="inferred from homology"/>
<dbReference type="GO" id="GO:0000731">
    <property type="term" value="P:DNA synthesis involved in DNA repair"/>
    <property type="evidence" value="ECO:0007669"/>
    <property type="project" value="TreeGrafter"/>
</dbReference>
<dbReference type="GO" id="GO:0003677">
    <property type="term" value="F:DNA binding"/>
    <property type="evidence" value="ECO:0007669"/>
    <property type="project" value="InterPro"/>
</dbReference>
<protein>
    <recommendedName>
        <fullName evidence="3">Replication-associated recombination protein A</fullName>
    </recommendedName>
</protein>